<accession>A0A7C9BAL5</accession>
<keyword evidence="2" id="KW-1185">Reference proteome</keyword>
<dbReference type="PROSITE" id="PS51257">
    <property type="entry name" value="PROKAR_LIPOPROTEIN"/>
    <property type="match status" value="1"/>
</dbReference>
<dbReference type="Pfam" id="PF06739">
    <property type="entry name" value="SBBP"/>
    <property type="match status" value="3"/>
</dbReference>
<sequence length="545" mass="57089">MKRIYIFLFVFILSCYCIQKTAHAQIKIGGSGAPNPSAVLELESSNQGFLLPRLTSSQRDSIAGPVDGMLIFNVTLSCTQLYSDGGWACLGVGSQSTNFPLRLTFDEIAALPSPVEGDLAYDKTFHCLRYYNGIEWLCTYKKTGDTSPEVTAWKTNASYYGSNAHRIAVSPDGSVYINSGPGNRVSDGNLAKYDKNGNLLWVRVINGAVKDIQGSDLDVDSDGNVYMVGSFDNSANFGSTSLTSYGGLDIFIVKYNSNGDLQWLQQAGGTQNDFGFRIAVDASRNIYISGVADGTAGFGSLTLNPSSGGYFIAKYNSSGVAQWVQRAGGAISGIAVQGSGALYITGSFGGTVNFGSIPLTALGGSEVFIAKYTSEGAVLWAKSAGGGQNDTSTSIAVDSGGNTFVTGDFSGTATFGSTTLTSNGITDMFVAKYDINGISLWAKSEGGSSGDSGSSIAVDSDGNAYVTGTGYFTEGTLLLTKYNGNGTVQWSEIAGGTGTKVGSDVALSGGSDVFITGFFTVNAVFGATKLTTYQQHEVFVARYKQ</sequence>
<evidence type="ECO:0008006" key="3">
    <source>
        <dbReference type="Google" id="ProtNLM"/>
    </source>
</evidence>
<evidence type="ECO:0000313" key="1">
    <source>
        <dbReference type="EMBL" id="MPR32838.1"/>
    </source>
</evidence>
<protein>
    <recommendedName>
        <fullName evidence="3">Bulb-type lectin domain-containing protein</fullName>
    </recommendedName>
</protein>
<proteinExistence type="predicted"/>
<gene>
    <name evidence="1" type="ORF">GBK04_05565</name>
</gene>
<dbReference type="InterPro" id="IPR052918">
    <property type="entry name" value="Motility_Chemotaxis_Reg"/>
</dbReference>
<dbReference type="RefSeq" id="WP_152757627.1">
    <property type="nucleotide sequence ID" value="NZ_WHLY01000002.1"/>
</dbReference>
<name>A0A7C9BAL5_9BACT</name>
<dbReference type="PANTHER" id="PTHR35580:SF1">
    <property type="entry name" value="PHYTASE-LIKE DOMAIN-CONTAINING PROTEIN"/>
    <property type="match status" value="1"/>
</dbReference>
<reference evidence="1 2" key="1">
    <citation type="submission" date="2019-10" db="EMBL/GenBank/DDBJ databases">
        <title>Draft Genome Sequence of Cytophagaceae sp. SJW1-29.</title>
        <authorList>
            <person name="Choi A."/>
        </authorList>
    </citation>
    <scope>NUCLEOTIDE SEQUENCE [LARGE SCALE GENOMIC DNA]</scope>
    <source>
        <strain evidence="1 2">SJW1-29</strain>
    </source>
</reference>
<dbReference type="InterPro" id="IPR010620">
    <property type="entry name" value="SBBP_repeat"/>
</dbReference>
<dbReference type="AlphaFoldDB" id="A0A7C9BAL5"/>
<dbReference type="SUPFAM" id="SSF101898">
    <property type="entry name" value="NHL repeat"/>
    <property type="match status" value="1"/>
</dbReference>
<organism evidence="1 2">
    <name type="scientific">Salmonirosea aquatica</name>
    <dbReference type="NCBI Taxonomy" id="2654236"/>
    <lineage>
        <taxon>Bacteria</taxon>
        <taxon>Pseudomonadati</taxon>
        <taxon>Bacteroidota</taxon>
        <taxon>Cytophagia</taxon>
        <taxon>Cytophagales</taxon>
        <taxon>Spirosomataceae</taxon>
        <taxon>Salmonirosea</taxon>
    </lineage>
</organism>
<comment type="caution">
    <text evidence="1">The sequence shown here is derived from an EMBL/GenBank/DDBJ whole genome shotgun (WGS) entry which is preliminary data.</text>
</comment>
<dbReference type="EMBL" id="WHLY01000002">
    <property type="protein sequence ID" value="MPR32838.1"/>
    <property type="molecule type" value="Genomic_DNA"/>
</dbReference>
<dbReference type="PANTHER" id="PTHR35580">
    <property type="entry name" value="CELL SURFACE GLYCOPROTEIN (S-LAYER PROTEIN)-LIKE PROTEIN"/>
    <property type="match status" value="1"/>
</dbReference>
<dbReference type="Proteomes" id="UP000479293">
    <property type="component" value="Unassembled WGS sequence"/>
</dbReference>
<evidence type="ECO:0000313" key="2">
    <source>
        <dbReference type="Proteomes" id="UP000479293"/>
    </source>
</evidence>